<dbReference type="Gene3D" id="3.30.450.40">
    <property type="match status" value="1"/>
</dbReference>
<comment type="caution">
    <text evidence="2">The sequence shown here is derived from an EMBL/GenBank/DDBJ whole genome shotgun (WGS) entry which is preliminary data.</text>
</comment>
<dbReference type="GO" id="GO:0004016">
    <property type="term" value="F:adenylate cyclase activity"/>
    <property type="evidence" value="ECO:0007669"/>
    <property type="project" value="UniProtKB-ARBA"/>
</dbReference>
<dbReference type="GO" id="GO:0009190">
    <property type="term" value="P:cyclic nucleotide biosynthetic process"/>
    <property type="evidence" value="ECO:0007669"/>
    <property type="project" value="InterPro"/>
</dbReference>
<dbReference type="InterPro" id="IPR001054">
    <property type="entry name" value="A/G_cyclase"/>
</dbReference>
<dbReference type="Gene3D" id="3.30.70.1230">
    <property type="entry name" value="Nucleotide cyclase"/>
    <property type="match status" value="1"/>
</dbReference>
<evidence type="ECO:0000259" key="1">
    <source>
        <dbReference type="PROSITE" id="PS50125"/>
    </source>
</evidence>
<reference evidence="2 3" key="1">
    <citation type="journal article" date="2014" name="Nature">
        <title>An environmental bacterial taxon with a large and distinct metabolic repertoire.</title>
        <authorList>
            <person name="Wilson M.C."/>
            <person name="Mori T."/>
            <person name="Ruckert C."/>
            <person name="Uria A.R."/>
            <person name="Helf M.J."/>
            <person name="Takada K."/>
            <person name="Gernert C."/>
            <person name="Steffens U.A."/>
            <person name="Heycke N."/>
            <person name="Schmitt S."/>
            <person name="Rinke C."/>
            <person name="Helfrich E.J."/>
            <person name="Brachmann A.O."/>
            <person name="Gurgui C."/>
            <person name="Wakimoto T."/>
            <person name="Kracht M."/>
            <person name="Crusemann M."/>
            <person name="Hentschel U."/>
            <person name="Abe I."/>
            <person name="Matsunaga S."/>
            <person name="Kalinowski J."/>
            <person name="Takeyama H."/>
            <person name="Piel J."/>
        </authorList>
    </citation>
    <scope>NUCLEOTIDE SEQUENCE [LARGE SCALE GENOMIC DNA]</scope>
    <source>
        <strain evidence="3">TSY1</strain>
    </source>
</reference>
<protein>
    <recommendedName>
        <fullName evidence="1">Guanylate cyclase domain-containing protein</fullName>
    </recommendedName>
</protein>
<evidence type="ECO:0000313" key="2">
    <source>
        <dbReference type="EMBL" id="ETW93613.1"/>
    </source>
</evidence>
<organism evidence="2 3">
    <name type="scientific">Entotheonella factor</name>
    <dbReference type="NCBI Taxonomy" id="1429438"/>
    <lineage>
        <taxon>Bacteria</taxon>
        <taxon>Pseudomonadati</taxon>
        <taxon>Nitrospinota/Tectimicrobiota group</taxon>
        <taxon>Candidatus Tectimicrobiota</taxon>
        <taxon>Candidatus Entotheonellia</taxon>
        <taxon>Candidatus Entotheonellales</taxon>
        <taxon>Candidatus Entotheonellaceae</taxon>
        <taxon>Candidatus Entotheonella</taxon>
    </lineage>
</organism>
<proteinExistence type="predicted"/>
<keyword evidence="3" id="KW-1185">Reference proteome</keyword>
<dbReference type="HOGENOM" id="CLU_559831_0_0_7"/>
<dbReference type="InterPro" id="IPR003018">
    <property type="entry name" value="GAF"/>
</dbReference>
<dbReference type="Pfam" id="PF13185">
    <property type="entry name" value="GAF_2"/>
    <property type="match status" value="1"/>
</dbReference>
<dbReference type="EMBL" id="AZHW01001202">
    <property type="protein sequence ID" value="ETW93613.1"/>
    <property type="molecule type" value="Genomic_DNA"/>
</dbReference>
<dbReference type="PANTHER" id="PTHR43081:SF1">
    <property type="entry name" value="ADENYLATE CYCLASE, TERMINAL-DIFFERENTIATION SPECIFIC"/>
    <property type="match status" value="1"/>
</dbReference>
<sequence>MQRILDRLLDIFPAADRSFILLRESHSQKLIPVGVKQRHGEQDPNEELALSQSIIKEVFTNKRSILSVDAMDDDRFSQQASIINLSIRSMMCSPLLVGDELLGLIQVETNESEQQFMPEDLQVLTGLSSQVAIAVKNAQLNEEIEAETARRTSLQRYFSPKFVDMLMSGDVTTALSGKTYLGTILFADIIGFTAMSEAMAPADVLAKLNRYLTIIQKLIYENDGNVDKVNGDGIMAFWGVPHSDKSDEANAVYTALQMQRHLWSFNLDLQAENQPPIHMGIGLNTGDFVAGNIGSEDKIEFTLIGDHVNLASRIEHLSGRNQVLISEATWQPIKHLVSAVQLPPFMVKGKSTPITIYSIRGMESHEQNGYIMALPCHILDENGRHLGRGILTDSTPLSNGLCLRLSTHMEIERETVLTLQVETVEYHQPLVCVVKVNSALKGAHGGGSSYTKVVLTLMQEHNEDMIEFLRPGSCVATNYTWNDLKRR</sequence>
<dbReference type="AlphaFoldDB" id="W4L686"/>
<dbReference type="InterPro" id="IPR029787">
    <property type="entry name" value="Nucleotide_cyclase"/>
</dbReference>
<dbReference type="InterPro" id="IPR050697">
    <property type="entry name" value="Adenylyl/Guanylyl_Cyclase_3/4"/>
</dbReference>
<feature type="domain" description="Guanylate cyclase" evidence="1">
    <location>
        <begin position="183"/>
        <end position="315"/>
    </location>
</feature>
<dbReference type="PANTHER" id="PTHR43081">
    <property type="entry name" value="ADENYLATE CYCLASE, TERMINAL-DIFFERENTIATION SPECIFIC-RELATED"/>
    <property type="match status" value="1"/>
</dbReference>
<dbReference type="InterPro" id="IPR029016">
    <property type="entry name" value="GAF-like_dom_sf"/>
</dbReference>
<dbReference type="SUPFAM" id="SSF55781">
    <property type="entry name" value="GAF domain-like"/>
    <property type="match status" value="1"/>
</dbReference>
<dbReference type="SMART" id="SM00065">
    <property type="entry name" value="GAF"/>
    <property type="match status" value="1"/>
</dbReference>
<dbReference type="GO" id="GO:0035556">
    <property type="term" value="P:intracellular signal transduction"/>
    <property type="evidence" value="ECO:0007669"/>
    <property type="project" value="InterPro"/>
</dbReference>
<dbReference type="Proteomes" id="UP000019141">
    <property type="component" value="Unassembled WGS sequence"/>
</dbReference>
<accession>W4L686</accession>
<evidence type="ECO:0000313" key="3">
    <source>
        <dbReference type="Proteomes" id="UP000019141"/>
    </source>
</evidence>
<dbReference type="PROSITE" id="PS50125">
    <property type="entry name" value="GUANYLATE_CYCLASE_2"/>
    <property type="match status" value="1"/>
</dbReference>
<dbReference type="Pfam" id="PF00211">
    <property type="entry name" value="Guanylate_cyc"/>
    <property type="match status" value="1"/>
</dbReference>
<dbReference type="CDD" id="cd07302">
    <property type="entry name" value="CHD"/>
    <property type="match status" value="1"/>
</dbReference>
<dbReference type="SUPFAM" id="SSF55073">
    <property type="entry name" value="Nucleotide cyclase"/>
    <property type="match status" value="1"/>
</dbReference>
<gene>
    <name evidence="2" type="ORF">ETSY1_38460</name>
</gene>
<name>W4L686_ENTF1</name>
<dbReference type="SMART" id="SM00044">
    <property type="entry name" value="CYCc"/>
    <property type="match status" value="1"/>
</dbReference>